<comment type="caution">
    <text evidence="1">The sequence shown here is derived from an EMBL/GenBank/DDBJ whole genome shotgun (WGS) entry which is preliminary data.</text>
</comment>
<evidence type="ECO:0000313" key="2">
    <source>
        <dbReference type="Proteomes" id="UP000245712"/>
    </source>
</evidence>
<accession>A0ABX5KJT0</accession>
<sequence length="66" mass="6916">MVWGGFACPEPDLRKQDLQATLLLAPAELSAAGSDTSSLPGGSVSASGRYDFAKFEQAAMVLFSFC</sequence>
<proteinExistence type="predicted"/>
<dbReference type="Proteomes" id="UP000245712">
    <property type="component" value="Unassembled WGS sequence"/>
</dbReference>
<protein>
    <submittedName>
        <fullName evidence="1">Uncharacterized protein</fullName>
    </submittedName>
</protein>
<gene>
    <name evidence="1" type="ORF">C7402_110299</name>
</gene>
<keyword evidence="2" id="KW-1185">Reference proteome</keyword>
<evidence type="ECO:0000313" key="1">
    <source>
        <dbReference type="EMBL" id="PVX81894.1"/>
    </source>
</evidence>
<dbReference type="EMBL" id="QEOB01000010">
    <property type="protein sequence ID" value="PVX81894.1"/>
    <property type="molecule type" value="Genomic_DNA"/>
</dbReference>
<name>A0ABX5KJT0_9BURK</name>
<reference evidence="1 2" key="1">
    <citation type="submission" date="2018-05" db="EMBL/GenBank/DDBJ databases">
        <title>Genomic Encyclopedia of Type Strains, Phase IV (KMG-V): Genome sequencing to study the core and pangenomes of soil and plant-associated prokaryotes.</title>
        <authorList>
            <person name="Whitman W."/>
        </authorList>
    </citation>
    <scope>NUCLEOTIDE SEQUENCE [LARGE SCALE GENOMIC DNA]</scope>
    <source>
        <strain evidence="1 2">SCZa-39</strain>
    </source>
</reference>
<organism evidence="1 2">
    <name type="scientific">Paraburkholderia unamae</name>
    <dbReference type="NCBI Taxonomy" id="219649"/>
    <lineage>
        <taxon>Bacteria</taxon>
        <taxon>Pseudomonadati</taxon>
        <taxon>Pseudomonadota</taxon>
        <taxon>Betaproteobacteria</taxon>
        <taxon>Burkholderiales</taxon>
        <taxon>Burkholderiaceae</taxon>
        <taxon>Paraburkholderia</taxon>
    </lineage>
</organism>